<dbReference type="AlphaFoldDB" id="A0AB37XK34"/>
<proteinExistence type="predicted"/>
<comment type="caution">
    <text evidence="1">The sequence shown here is derived from an EMBL/GenBank/DDBJ whole genome shotgun (WGS) entry which is preliminary data.</text>
</comment>
<reference evidence="1 2" key="1">
    <citation type="submission" date="2017-12" db="EMBL/GenBank/DDBJ databases">
        <title>Population genomics insights into the ecological differentiation and adaptive evolution in streptomycetes.</title>
        <authorList>
            <person name="Li Y."/>
            <person name="Huang Y."/>
        </authorList>
    </citation>
    <scope>NUCLEOTIDE SEQUENCE [LARGE SCALE GENOMIC DNA]</scope>
    <source>
        <strain evidence="1 2">FXJ.2339</strain>
    </source>
</reference>
<sequence>MDPYSYSWADNTPRTCPGCSGRFPVWSFVLVDGLKVLTHDGNTICPRDPHFGGLTGSAPLEVAA</sequence>
<dbReference type="RefSeq" id="WP_129807626.1">
    <property type="nucleotide sequence ID" value="NZ_JBEXRS010000232.1"/>
</dbReference>
<dbReference type="EMBL" id="PKLK01000006">
    <property type="protein sequence ID" value="RZE43959.1"/>
    <property type="molecule type" value="Genomic_DNA"/>
</dbReference>
<gene>
    <name evidence="1" type="ORF">C0Q91_07135</name>
</gene>
<dbReference type="Proteomes" id="UP000292095">
    <property type="component" value="Unassembled WGS sequence"/>
</dbReference>
<evidence type="ECO:0000313" key="1">
    <source>
        <dbReference type="EMBL" id="RZE43959.1"/>
    </source>
</evidence>
<accession>A0AB37XK34</accession>
<organism evidence="1 2">
    <name type="scientific">Streptomyces albidoflavus</name>
    <dbReference type="NCBI Taxonomy" id="1886"/>
    <lineage>
        <taxon>Bacteria</taxon>
        <taxon>Bacillati</taxon>
        <taxon>Actinomycetota</taxon>
        <taxon>Actinomycetes</taxon>
        <taxon>Kitasatosporales</taxon>
        <taxon>Streptomycetaceae</taxon>
        <taxon>Streptomyces</taxon>
        <taxon>Streptomyces albidoflavus group</taxon>
    </lineage>
</organism>
<evidence type="ECO:0000313" key="2">
    <source>
        <dbReference type="Proteomes" id="UP000292095"/>
    </source>
</evidence>
<protein>
    <submittedName>
        <fullName evidence="1">Uncharacterized protein</fullName>
    </submittedName>
</protein>
<name>A0AB37XK34_9ACTN</name>